<evidence type="ECO:0000259" key="7">
    <source>
        <dbReference type="PROSITE" id="PS51900"/>
    </source>
</evidence>
<feature type="domain" description="Core-binding (CB)" evidence="7">
    <location>
        <begin position="1"/>
        <end position="71"/>
    </location>
</feature>
<comment type="function">
    <text evidence="5">Putative tyrosine recombinase. Not involved in the cutting and rejoining of the recombining DNA molecules on dif(SL) site.</text>
</comment>
<reference evidence="8 9" key="1">
    <citation type="submission" date="2017-06" db="EMBL/GenBank/DDBJ databases">
        <authorList>
            <consortium name="Pathogen Informatics"/>
        </authorList>
    </citation>
    <scope>NUCLEOTIDE SEQUENCE [LARGE SCALE GENOMIC DNA]</scope>
    <source>
        <strain evidence="8 9">NCTC13788</strain>
    </source>
</reference>
<dbReference type="HAMAP" id="MF_01817">
    <property type="entry name" value="Recomb_XerD_like"/>
    <property type="match status" value="1"/>
</dbReference>
<comment type="subcellular location">
    <subcellularLocation>
        <location evidence="5">Cytoplasm</location>
    </subcellularLocation>
</comment>
<dbReference type="GO" id="GO:0009037">
    <property type="term" value="F:tyrosine-based site-specific recombinase activity"/>
    <property type="evidence" value="ECO:0007669"/>
    <property type="project" value="UniProtKB-UniRule"/>
</dbReference>
<keyword evidence="3 5" id="KW-0238">DNA-binding</keyword>
<dbReference type="Proteomes" id="UP000215185">
    <property type="component" value="Chromosome 1"/>
</dbReference>
<dbReference type="PANTHER" id="PTHR30349">
    <property type="entry name" value="PHAGE INTEGRASE-RELATED"/>
    <property type="match status" value="1"/>
</dbReference>
<keyword evidence="2 5" id="KW-0229">DNA integration</keyword>
<dbReference type="InterPro" id="IPR050090">
    <property type="entry name" value="Tyrosine_recombinase_XerCD"/>
</dbReference>
<name>A0A239STJ4_9STRE</name>
<organism evidence="8 9">
    <name type="scientific">Streptococcus merionis</name>
    <dbReference type="NCBI Taxonomy" id="400065"/>
    <lineage>
        <taxon>Bacteria</taxon>
        <taxon>Bacillati</taxon>
        <taxon>Bacillota</taxon>
        <taxon>Bacilli</taxon>
        <taxon>Lactobacillales</taxon>
        <taxon>Streptococcaceae</taxon>
        <taxon>Streptococcus</taxon>
    </lineage>
</organism>
<dbReference type="PROSITE" id="PS51900">
    <property type="entry name" value="CB"/>
    <property type="match status" value="1"/>
</dbReference>
<dbReference type="PROSITE" id="PS51898">
    <property type="entry name" value="TYR_RECOMBINASE"/>
    <property type="match status" value="1"/>
</dbReference>
<dbReference type="GO" id="GO:0006313">
    <property type="term" value="P:DNA transposition"/>
    <property type="evidence" value="ECO:0007669"/>
    <property type="project" value="UniProtKB-UniRule"/>
</dbReference>
<dbReference type="Gene3D" id="1.10.443.10">
    <property type="entry name" value="Intergrase catalytic core"/>
    <property type="match status" value="1"/>
</dbReference>
<evidence type="ECO:0000256" key="5">
    <source>
        <dbReference type="HAMAP-Rule" id="MF_01817"/>
    </source>
</evidence>
<dbReference type="Gene3D" id="1.10.150.130">
    <property type="match status" value="1"/>
</dbReference>
<dbReference type="EMBL" id="LT906439">
    <property type="protein sequence ID" value="SNU88825.1"/>
    <property type="molecule type" value="Genomic_DNA"/>
</dbReference>
<feature type="active site" description="O-(3'-phospho-DNA)-tyrosine intermediate" evidence="5">
    <location>
        <position position="245"/>
    </location>
</feature>
<evidence type="ECO:0000256" key="3">
    <source>
        <dbReference type="ARBA" id="ARBA00023125"/>
    </source>
</evidence>
<evidence type="ECO:0000259" key="6">
    <source>
        <dbReference type="PROSITE" id="PS51898"/>
    </source>
</evidence>
<dbReference type="Pfam" id="PF02899">
    <property type="entry name" value="Phage_int_SAM_1"/>
    <property type="match status" value="1"/>
</dbReference>
<comment type="similarity">
    <text evidence="5">Belongs to the 'phage' integrase family. XerD-like subfamily.</text>
</comment>
<dbReference type="NCBIfam" id="NF002685">
    <property type="entry name" value="PRK02436.1"/>
    <property type="match status" value="1"/>
</dbReference>
<proteinExistence type="inferred from homology"/>
<dbReference type="STRING" id="1123308.GCA_000380085_01885"/>
<dbReference type="OrthoDB" id="2241487at2"/>
<feature type="domain" description="Tyr recombinase" evidence="6">
    <location>
        <begin position="94"/>
        <end position="247"/>
    </location>
</feature>
<sequence length="247" mass="28694">MTAIDDFLDQKKLAQNSLSAYRYDLEQFRQLVEGEIEPAKLKAYQQFLTDLKPTAQKRKISAVNQFLYYLYETGQIKQFHKLSLPSQVRLVSPRFTSKTEVLDLAILWQKSERPVGQLFALFIWTMGLQPSEILQLEAEHLNLDFQILTVRRGQDKRVLKIPQKLLPYLIELPEVGFLFAKGGKPYSRQWLFNQLRLYLETIGMAHLTAQKLREQYILSQLASDVSLEKVAKNLGLKSAVTLEKYVR</sequence>
<evidence type="ECO:0000313" key="9">
    <source>
        <dbReference type="Proteomes" id="UP000215185"/>
    </source>
</evidence>
<keyword evidence="9" id="KW-1185">Reference proteome</keyword>
<dbReference type="InterPro" id="IPR002104">
    <property type="entry name" value="Integrase_catalytic"/>
</dbReference>
<dbReference type="RefSeq" id="WP_018374430.1">
    <property type="nucleotide sequence ID" value="NZ_LT906439.1"/>
</dbReference>
<dbReference type="InterPro" id="IPR020876">
    <property type="entry name" value="Tyrosine_recombinase_XerD-like"/>
</dbReference>
<dbReference type="AlphaFoldDB" id="A0A239STJ4"/>
<dbReference type="GO" id="GO:0005737">
    <property type="term" value="C:cytoplasm"/>
    <property type="evidence" value="ECO:0007669"/>
    <property type="project" value="UniProtKB-SubCell"/>
</dbReference>
<keyword evidence="4 5" id="KW-0233">DNA recombination</keyword>
<dbReference type="KEGG" id="smen:SAMEA4412692_1246"/>
<evidence type="ECO:0000313" key="8">
    <source>
        <dbReference type="EMBL" id="SNU88825.1"/>
    </source>
</evidence>
<gene>
    <name evidence="8" type="primary">xerD</name>
    <name evidence="8" type="ORF">SAMEA4412692_01246</name>
</gene>
<dbReference type="InterPro" id="IPR011010">
    <property type="entry name" value="DNA_brk_join_enz"/>
</dbReference>
<accession>A0A239STJ4</accession>
<protein>
    <recommendedName>
        <fullName evidence="5">Tyrosine recombinase XerD-like</fullName>
    </recommendedName>
</protein>
<evidence type="ECO:0000256" key="4">
    <source>
        <dbReference type="ARBA" id="ARBA00023172"/>
    </source>
</evidence>
<evidence type="ECO:0000256" key="1">
    <source>
        <dbReference type="ARBA" id="ARBA00022490"/>
    </source>
</evidence>
<dbReference type="SUPFAM" id="SSF56349">
    <property type="entry name" value="DNA breaking-rejoining enzymes"/>
    <property type="match status" value="1"/>
</dbReference>
<evidence type="ECO:0000256" key="2">
    <source>
        <dbReference type="ARBA" id="ARBA00022908"/>
    </source>
</evidence>
<keyword evidence="1 5" id="KW-0963">Cytoplasm</keyword>
<dbReference type="PANTHER" id="PTHR30349:SF81">
    <property type="entry name" value="TYROSINE RECOMBINASE XERC"/>
    <property type="match status" value="1"/>
</dbReference>
<dbReference type="InterPro" id="IPR004107">
    <property type="entry name" value="Integrase_SAM-like_N"/>
</dbReference>
<dbReference type="GO" id="GO:0003677">
    <property type="term" value="F:DNA binding"/>
    <property type="evidence" value="ECO:0007669"/>
    <property type="project" value="UniProtKB-UniRule"/>
</dbReference>
<dbReference type="InterPro" id="IPR013762">
    <property type="entry name" value="Integrase-like_cat_sf"/>
</dbReference>
<dbReference type="eggNOG" id="COG4974">
    <property type="taxonomic scope" value="Bacteria"/>
</dbReference>
<dbReference type="InterPro" id="IPR044068">
    <property type="entry name" value="CB"/>
</dbReference>
<dbReference type="InterPro" id="IPR010998">
    <property type="entry name" value="Integrase_recombinase_N"/>
</dbReference>